<evidence type="ECO:0000313" key="1">
    <source>
        <dbReference type="EMBL" id="SCM75166.1"/>
    </source>
</evidence>
<sequence length="71" mass="7949">MRRMSSGSRSQPQPSALEDDLSIIQTSTFTLSDATMISLKASSGDDMDQNYVDVIALPRRRQVEFQGDHCR</sequence>
<name>A0A212LC80_9HYPH</name>
<reference evidence="1" key="1">
    <citation type="submission" date="2016-08" db="EMBL/GenBank/DDBJ databases">
        <authorList>
            <person name="Seilhamer J.J."/>
        </authorList>
    </citation>
    <scope>NUCLEOTIDE SEQUENCE</scope>
    <source>
        <strain evidence="1">86</strain>
    </source>
</reference>
<gene>
    <name evidence="1" type="ORF">KL86PLE_130567</name>
</gene>
<proteinExistence type="predicted"/>
<organism evidence="1">
    <name type="scientific">uncultured Pleomorphomonas sp</name>
    <dbReference type="NCBI Taxonomy" id="442121"/>
    <lineage>
        <taxon>Bacteria</taxon>
        <taxon>Pseudomonadati</taxon>
        <taxon>Pseudomonadota</taxon>
        <taxon>Alphaproteobacteria</taxon>
        <taxon>Hyphomicrobiales</taxon>
        <taxon>Pleomorphomonadaceae</taxon>
        <taxon>Pleomorphomonas</taxon>
        <taxon>environmental samples</taxon>
    </lineage>
</organism>
<protein>
    <submittedName>
        <fullName evidence="1">Uncharacterized protein</fullName>
    </submittedName>
</protein>
<dbReference type="EMBL" id="FMJD01000005">
    <property type="protein sequence ID" value="SCM75166.1"/>
    <property type="molecule type" value="Genomic_DNA"/>
</dbReference>
<dbReference type="AlphaFoldDB" id="A0A212LC80"/>
<accession>A0A212LC80</accession>